<evidence type="ECO:0000256" key="1">
    <source>
        <dbReference type="SAM" id="Phobius"/>
    </source>
</evidence>
<keyword evidence="1" id="KW-0812">Transmembrane</keyword>
<proteinExistence type="predicted"/>
<organism evidence="2 3">
    <name type="scientific">Bdellovibrio bacteriovorus</name>
    <dbReference type="NCBI Taxonomy" id="959"/>
    <lineage>
        <taxon>Bacteria</taxon>
        <taxon>Pseudomonadati</taxon>
        <taxon>Bdellovibrionota</taxon>
        <taxon>Bdellovibrionia</taxon>
        <taxon>Bdellovibrionales</taxon>
        <taxon>Pseudobdellovibrionaceae</taxon>
        <taxon>Bdellovibrio</taxon>
    </lineage>
</organism>
<dbReference type="EMBL" id="LUKD01000009">
    <property type="protein sequence ID" value="KYG62312.1"/>
    <property type="molecule type" value="Genomic_DNA"/>
</dbReference>
<keyword evidence="1" id="KW-1133">Transmembrane helix</keyword>
<dbReference type="AlphaFoldDB" id="A0A161P9P2"/>
<reference evidence="2 3" key="1">
    <citation type="submission" date="2016-03" db="EMBL/GenBank/DDBJ databases">
        <authorList>
            <person name="Ploux O."/>
        </authorList>
    </citation>
    <scope>NUCLEOTIDE SEQUENCE [LARGE SCALE GENOMIC DNA]</scope>
    <source>
        <strain evidence="2 3">EC13</strain>
    </source>
</reference>
<dbReference type="Proteomes" id="UP000075799">
    <property type="component" value="Unassembled WGS sequence"/>
</dbReference>
<keyword evidence="1" id="KW-0472">Membrane</keyword>
<evidence type="ECO:0000313" key="3">
    <source>
        <dbReference type="Proteomes" id="UP000075799"/>
    </source>
</evidence>
<feature type="transmembrane region" description="Helical" evidence="1">
    <location>
        <begin position="20"/>
        <end position="41"/>
    </location>
</feature>
<evidence type="ECO:0000313" key="2">
    <source>
        <dbReference type="EMBL" id="KYG62312.1"/>
    </source>
</evidence>
<gene>
    <name evidence="2" type="ORF">AZI87_17460</name>
</gene>
<sequence>MTYAKQASFRMKILLRIIKVLGILFLVVIALLLLPLVGLFIDFGPTTQAYKIKNATFESTTFDKFATREEIRSGTATHPQFPVSYHSIKPGDGTILAVRSYHDPSTAFDDETFWKLTVWRPEFEDRVYDLSENDSLIAFFTRGGSAWPGTQCASLLKSGSIQILENEISVDTTVVCRHKILHIKGSWKLEDFDVRNTDYWIGKKGAEHTYKETYYRGKNWKIVDWFLETFFENPK</sequence>
<comment type="caution">
    <text evidence="2">The sequence shown here is derived from an EMBL/GenBank/DDBJ whole genome shotgun (WGS) entry which is preliminary data.</text>
</comment>
<accession>A0A161P9P2</accession>
<protein>
    <submittedName>
        <fullName evidence="2">Uncharacterized protein</fullName>
    </submittedName>
</protein>
<name>A0A161P9P2_BDEBC</name>